<name>A0A2V4A7G3_9BACT</name>
<dbReference type="RefSeq" id="WP_110362142.1">
    <property type="nucleotide sequence ID" value="NZ_QFLI01000009.1"/>
</dbReference>
<evidence type="ECO:0000313" key="3">
    <source>
        <dbReference type="Proteomes" id="UP000248079"/>
    </source>
</evidence>
<comment type="caution">
    <text evidence="2">The sequence shown here is derived from an EMBL/GenBank/DDBJ whole genome shotgun (WGS) entry which is preliminary data.</text>
</comment>
<evidence type="ECO:0000256" key="1">
    <source>
        <dbReference type="SAM" id="MobiDB-lite"/>
    </source>
</evidence>
<proteinExistence type="predicted"/>
<evidence type="ECO:0000313" key="2">
    <source>
        <dbReference type="EMBL" id="PXX97847.1"/>
    </source>
</evidence>
<dbReference type="Proteomes" id="UP000248079">
    <property type="component" value="Unassembled WGS sequence"/>
</dbReference>
<dbReference type="EMBL" id="QFLI01000009">
    <property type="protein sequence ID" value="PXX97847.1"/>
    <property type="molecule type" value="Genomic_DNA"/>
</dbReference>
<sequence length="280" mass="31474">MNSTAKVVLGIIVLFFIVKTCGSCDSSTSRQGTSSSQVSKTWQKSPVDELIKELNGEQNFSIILFDMDASESGKDYRHQYQVLIEKPDTILEKKTGWREVSEPFFSQHINDMGMEIASKKDGKLTKQAVPAGYNHYVGNEKYGRWENRGGSSFWAFYGQYAFMSSMFNMMTYRRSYWDDYNRGGYYGGSRGYYGPRGGSPVYGTKSYTSSTSGKSSTWASKPNTFKDRVRSKVSRSSSQSSRFSSTRSKSSSTVNKKTSRSSSRYKSSRSTRSRSGGFGK</sequence>
<feature type="compositionally biased region" description="Low complexity" evidence="1">
    <location>
        <begin position="234"/>
        <end position="265"/>
    </location>
</feature>
<feature type="compositionally biased region" description="Low complexity" evidence="1">
    <location>
        <begin position="205"/>
        <end position="217"/>
    </location>
</feature>
<organism evidence="2 3">
    <name type="scientific">Marinifilum breve</name>
    <dbReference type="NCBI Taxonomy" id="2184082"/>
    <lineage>
        <taxon>Bacteria</taxon>
        <taxon>Pseudomonadati</taxon>
        <taxon>Bacteroidota</taxon>
        <taxon>Bacteroidia</taxon>
        <taxon>Marinilabiliales</taxon>
        <taxon>Marinifilaceae</taxon>
    </lineage>
</organism>
<feature type="region of interest" description="Disordered" evidence="1">
    <location>
        <begin position="205"/>
        <end position="280"/>
    </location>
</feature>
<reference evidence="2 3" key="1">
    <citation type="submission" date="2018-05" db="EMBL/GenBank/DDBJ databases">
        <title>Marinifilum breve JC075T sp. nov., a marine bacterium isolated from Yongle Blue Hole in the South China Sea.</title>
        <authorList>
            <person name="Fu T."/>
        </authorList>
    </citation>
    <scope>NUCLEOTIDE SEQUENCE [LARGE SCALE GENOMIC DNA]</scope>
    <source>
        <strain evidence="2 3">JC075</strain>
    </source>
</reference>
<dbReference type="OrthoDB" id="5410776at2"/>
<gene>
    <name evidence="2" type="ORF">DF185_17925</name>
</gene>
<accession>A0A2V4A7G3</accession>
<dbReference type="AlphaFoldDB" id="A0A2V4A7G3"/>
<keyword evidence="3" id="KW-1185">Reference proteome</keyword>
<protein>
    <submittedName>
        <fullName evidence="2">Uncharacterized protein</fullName>
    </submittedName>
</protein>